<evidence type="ECO:0000256" key="2">
    <source>
        <dbReference type="SAM" id="MobiDB-lite"/>
    </source>
</evidence>
<proteinExistence type="inferred from homology"/>
<reference evidence="4 5" key="1">
    <citation type="submission" date="2021-05" db="EMBL/GenBank/DDBJ databases">
        <title>Fusibacter ferrireducens sp. nov., an anaerobic, sulfur- and Fe-reducing bacterium isolated from the mangrove sediment.</title>
        <authorList>
            <person name="Qiu D."/>
        </authorList>
    </citation>
    <scope>NUCLEOTIDE SEQUENCE [LARGE SCALE GENOMIC DNA]</scope>
    <source>
        <strain evidence="4 5">DSM 12116</strain>
    </source>
</reference>
<dbReference type="PROSITE" id="PS51257">
    <property type="entry name" value="PROKAR_LIPOPROTEIN"/>
    <property type="match status" value="1"/>
</dbReference>
<dbReference type="PANTHER" id="PTHR42928:SF5">
    <property type="entry name" value="BLR1237 PROTEIN"/>
    <property type="match status" value="1"/>
</dbReference>
<name>A0ABS5PQZ6_9FIRM</name>
<sequence length="340" mass="36932">MKKIFLIVLVVLTAMALMACGDTKQSEAPAAEPATQASTESTSTEQEPEEAFEWPTRPVNVTVTASAGGYTDIMIRKMGEAFQEATGQPFVITNVSGMSGYEAGRTAEPDGYNFSTASTSLLTYKPMGTLNFTWDAYEPVALLGMDDTMGIVVNADSPYQTINELFDAIEANPDSIICGSSMTGFPYYWRLALQESLGFEIYSASIGDTAERNVSLIGNQVDCIITPYAAVKAYVESGDFKVLAIAAEERSIMCPDVPTMLECGYDFTFSSQFGCLMAPIGTPVEVLEACNEVFNQMFSDEAKAKEFKELGYAVYPGYDLDAIDAFLTKGQSDIEKWATE</sequence>
<evidence type="ECO:0000256" key="1">
    <source>
        <dbReference type="ARBA" id="ARBA00006987"/>
    </source>
</evidence>
<dbReference type="InterPro" id="IPR005064">
    <property type="entry name" value="BUG"/>
</dbReference>
<evidence type="ECO:0000313" key="5">
    <source>
        <dbReference type="Proteomes" id="UP000746471"/>
    </source>
</evidence>
<accession>A0ABS5PQZ6</accession>
<dbReference type="SUPFAM" id="SSF53850">
    <property type="entry name" value="Periplasmic binding protein-like II"/>
    <property type="match status" value="1"/>
</dbReference>
<feature type="chain" id="PRO_5046229230" evidence="3">
    <location>
        <begin position="20"/>
        <end position="340"/>
    </location>
</feature>
<keyword evidence="5" id="KW-1185">Reference proteome</keyword>
<comment type="caution">
    <text evidence="4">The sequence shown here is derived from an EMBL/GenBank/DDBJ whole genome shotgun (WGS) entry which is preliminary data.</text>
</comment>
<dbReference type="RefSeq" id="WP_213237457.1">
    <property type="nucleotide sequence ID" value="NZ_JAHBCL010000022.1"/>
</dbReference>
<comment type="similarity">
    <text evidence="1">Belongs to the UPF0065 (bug) family.</text>
</comment>
<evidence type="ECO:0000313" key="4">
    <source>
        <dbReference type="EMBL" id="MBS7527595.1"/>
    </source>
</evidence>
<feature type="region of interest" description="Disordered" evidence="2">
    <location>
        <begin position="27"/>
        <end position="54"/>
    </location>
</feature>
<protein>
    <submittedName>
        <fullName evidence="4">Tripartite tricarboxylate transporter substrate binding protein</fullName>
    </submittedName>
</protein>
<feature type="compositionally biased region" description="Low complexity" evidence="2">
    <location>
        <begin position="27"/>
        <end position="45"/>
    </location>
</feature>
<dbReference type="Gene3D" id="3.40.190.150">
    <property type="entry name" value="Bordetella uptake gene, domain 1"/>
    <property type="match status" value="1"/>
</dbReference>
<feature type="signal peptide" evidence="3">
    <location>
        <begin position="1"/>
        <end position="19"/>
    </location>
</feature>
<dbReference type="InterPro" id="IPR042100">
    <property type="entry name" value="Bug_dom1"/>
</dbReference>
<dbReference type="PIRSF" id="PIRSF017082">
    <property type="entry name" value="YflP"/>
    <property type="match status" value="1"/>
</dbReference>
<dbReference type="EMBL" id="JAHBCL010000022">
    <property type="protein sequence ID" value="MBS7527595.1"/>
    <property type="molecule type" value="Genomic_DNA"/>
</dbReference>
<dbReference type="CDD" id="cd07012">
    <property type="entry name" value="PBP2_Bug_TTT"/>
    <property type="match status" value="1"/>
</dbReference>
<keyword evidence="3" id="KW-0732">Signal</keyword>
<dbReference type="Gene3D" id="3.40.190.10">
    <property type="entry name" value="Periplasmic binding protein-like II"/>
    <property type="match status" value="1"/>
</dbReference>
<dbReference type="Pfam" id="PF03401">
    <property type="entry name" value="TctC"/>
    <property type="match status" value="1"/>
</dbReference>
<dbReference type="Proteomes" id="UP000746471">
    <property type="component" value="Unassembled WGS sequence"/>
</dbReference>
<dbReference type="PANTHER" id="PTHR42928">
    <property type="entry name" value="TRICARBOXYLATE-BINDING PROTEIN"/>
    <property type="match status" value="1"/>
</dbReference>
<gene>
    <name evidence="4" type="ORF">KHM83_12995</name>
</gene>
<organism evidence="4 5">
    <name type="scientific">Fusibacter paucivorans</name>
    <dbReference type="NCBI Taxonomy" id="76009"/>
    <lineage>
        <taxon>Bacteria</taxon>
        <taxon>Bacillati</taxon>
        <taxon>Bacillota</taxon>
        <taxon>Clostridia</taxon>
        <taxon>Eubacteriales</taxon>
        <taxon>Eubacteriales Family XII. Incertae Sedis</taxon>
        <taxon>Fusibacter</taxon>
    </lineage>
</organism>
<evidence type="ECO:0000256" key="3">
    <source>
        <dbReference type="SAM" id="SignalP"/>
    </source>
</evidence>